<feature type="compositionally biased region" description="Basic and acidic residues" evidence="2">
    <location>
        <begin position="673"/>
        <end position="688"/>
    </location>
</feature>
<feature type="region of interest" description="Disordered" evidence="2">
    <location>
        <begin position="323"/>
        <end position="377"/>
    </location>
</feature>
<dbReference type="EMBL" id="OC859979">
    <property type="protein sequence ID" value="CAD7628154.1"/>
    <property type="molecule type" value="Genomic_DNA"/>
</dbReference>
<evidence type="ECO:0000256" key="2">
    <source>
        <dbReference type="SAM" id="MobiDB-lite"/>
    </source>
</evidence>
<organism evidence="4">
    <name type="scientific">Medioppia subpectinata</name>
    <dbReference type="NCBI Taxonomy" id="1979941"/>
    <lineage>
        <taxon>Eukaryota</taxon>
        <taxon>Metazoa</taxon>
        <taxon>Ecdysozoa</taxon>
        <taxon>Arthropoda</taxon>
        <taxon>Chelicerata</taxon>
        <taxon>Arachnida</taxon>
        <taxon>Acari</taxon>
        <taxon>Acariformes</taxon>
        <taxon>Sarcoptiformes</taxon>
        <taxon>Oribatida</taxon>
        <taxon>Brachypylina</taxon>
        <taxon>Oppioidea</taxon>
        <taxon>Oppiidae</taxon>
        <taxon>Medioppia</taxon>
    </lineage>
</organism>
<accession>A0A7R9KRP9</accession>
<feature type="domain" description="SKI-interacting protein SKIP SNW" evidence="3">
    <location>
        <begin position="168"/>
        <end position="328"/>
    </location>
</feature>
<protein>
    <recommendedName>
        <fullName evidence="3">SKI-interacting protein SKIP SNW domain-containing protein</fullName>
    </recommendedName>
</protein>
<keyword evidence="5" id="KW-1185">Reference proteome</keyword>
<feature type="compositionally biased region" description="Basic and acidic residues" evidence="2">
    <location>
        <begin position="516"/>
        <end position="558"/>
    </location>
</feature>
<dbReference type="InterPro" id="IPR004015">
    <property type="entry name" value="SKI-int_prot_SKIP_SNW-dom"/>
</dbReference>
<dbReference type="EMBL" id="CAJPIZ010005404">
    <property type="protein sequence ID" value="CAG2108584.1"/>
    <property type="molecule type" value="Genomic_DNA"/>
</dbReference>
<evidence type="ECO:0000313" key="4">
    <source>
        <dbReference type="EMBL" id="CAD7628154.1"/>
    </source>
</evidence>
<feature type="region of interest" description="Disordered" evidence="2">
    <location>
        <begin position="632"/>
        <end position="698"/>
    </location>
</feature>
<reference evidence="4" key="1">
    <citation type="submission" date="2020-11" db="EMBL/GenBank/DDBJ databases">
        <authorList>
            <person name="Tran Van P."/>
        </authorList>
    </citation>
    <scope>NUCLEOTIDE SEQUENCE</scope>
</reference>
<evidence type="ECO:0000259" key="3">
    <source>
        <dbReference type="Pfam" id="PF02731"/>
    </source>
</evidence>
<dbReference type="GO" id="GO:0000398">
    <property type="term" value="P:mRNA splicing, via spliceosome"/>
    <property type="evidence" value="ECO:0007669"/>
    <property type="project" value="InterPro"/>
</dbReference>
<name>A0A7R9KRP9_9ACAR</name>
<feature type="compositionally biased region" description="Basic and acidic residues" evidence="2">
    <location>
        <begin position="639"/>
        <end position="655"/>
    </location>
</feature>
<dbReference type="InterPro" id="IPR017862">
    <property type="entry name" value="SKI-int_prot_SKIP"/>
</dbReference>
<dbReference type="PANTHER" id="PTHR12096">
    <property type="entry name" value="NUCLEAR PROTEIN SKIP-RELATED"/>
    <property type="match status" value="1"/>
</dbReference>
<proteinExistence type="inferred from homology"/>
<dbReference type="Pfam" id="PF02731">
    <property type="entry name" value="SKIP_SNW"/>
    <property type="match status" value="1"/>
</dbReference>
<dbReference type="GO" id="GO:0005681">
    <property type="term" value="C:spliceosomal complex"/>
    <property type="evidence" value="ECO:0007669"/>
    <property type="project" value="InterPro"/>
</dbReference>
<dbReference type="OrthoDB" id="666364at2759"/>
<comment type="similarity">
    <text evidence="1">Belongs to the SNW family.</text>
</comment>
<evidence type="ECO:0000313" key="5">
    <source>
        <dbReference type="Proteomes" id="UP000759131"/>
    </source>
</evidence>
<dbReference type="Proteomes" id="UP000759131">
    <property type="component" value="Unassembled WGS sequence"/>
</dbReference>
<dbReference type="AlphaFoldDB" id="A0A7R9KRP9"/>
<feature type="compositionally biased region" description="Basic and acidic residues" evidence="2">
    <location>
        <begin position="338"/>
        <end position="377"/>
    </location>
</feature>
<evidence type="ECO:0000256" key="1">
    <source>
        <dbReference type="ARBA" id="ARBA00010197"/>
    </source>
</evidence>
<feature type="compositionally biased region" description="Pro residues" evidence="2">
    <location>
        <begin position="213"/>
        <end position="223"/>
    </location>
</feature>
<feature type="region of interest" description="Disordered" evidence="2">
    <location>
        <begin position="202"/>
        <end position="227"/>
    </location>
</feature>
<sequence length="698" mass="79669">MTSFASRLPSPKRSTVPAVDDVIAAPVTTLAASRAPEYGFRIGWTPRCDDDFGDGGAFPEILVAQFPRGIGRQSAVTSNALAVELDAKGNIRFDALLKQNANREKVIYHRLQDLLPEEVLDEDTLQKPDEEAVQSATEETRLALQRITQSKIAAALPVRAAEKTAPAQYIRYTASQSDPTCNSGSDQRIIRMVEVQKDPLEPPRFKMNKKVPQAPPSPPPPVMHSPTRKVSVREQQEWRIPPCISNWKNSKGYTIPLDKRLAADGRGLQQIHINENFAKLSEALYVADRKAREAVETRAQMERKLAQKEKERKEDHLRSLAAKAREERAGIRDASPVEDARERDQIRHDRHRERQRERNVQRAAPEKRSRLERQRERDISEQIALGVANARSSGTDVQFDERLFNQSKGLGSGFQDDDEYGVYDKPWRSAAAVQNNLYRPSRAQHDETYDLEALAKTSRFAPDKEFAGTDHSTRREGPMERKLAQKEKERKEDHLRSLAAKAREERAGIRDASPVEDARERDQIRHDRHRERQRERNVQRAAPEKRSRLERQRERDISEQIALGVANARSSGTDVQFDERLFNQSKGLGSGFQDDDEYGVYDKPWRSAAAVQNNLYRPSRAQHDETYDLEALAKTSRFAPDKEFAGTDHSTRREGPVQFERQEEEDPFGLDKFLTEVKKSSKRSENSETKSSSKRRKD</sequence>
<feature type="region of interest" description="Disordered" evidence="2">
    <location>
        <begin position="460"/>
        <end position="562"/>
    </location>
</feature>
<feature type="compositionally biased region" description="Basic and acidic residues" evidence="2">
    <location>
        <begin position="461"/>
        <end position="509"/>
    </location>
</feature>
<gene>
    <name evidence="4" type="ORF">OSB1V03_LOCUS8576</name>
</gene>